<reference evidence="1 3" key="1">
    <citation type="submission" date="2016-01" db="EMBL/GenBank/DDBJ databases">
        <title>Biosynthesis of antibiotic leucinostatins and their inhibition on Phytophthora in bio-control Purpureocillium lilacinum.</title>
        <authorList>
            <person name="Wang G."/>
            <person name="Liu Z."/>
            <person name="Lin R."/>
            <person name="Li E."/>
            <person name="Mao Z."/>
            <person name="Ling J."/>
            <person name="Yin W."/>
            <person name="Xie B."/>
        </authorList>
    </citation>
    <scope>NUCLEOTIDE SEQUENCE [LARGE SCALE GENOMIC DNA]</scope>
    <source>
        <strain evidence="1">PLBJ-1</strain>
        <strain evidence="2">PLFJ-1</strain>
    </source>
</reference>
<dbReference type="AlphaFoldDB" id="A0A179GPJ9"/>
<proteinExistence type="predicted"/>
<organism evidence="1 3">
    <name type="scientific">Purpureocillium lilacinum</name>
    <name type="common">Paecilomyces lilacinus</name>
    <dbReference type="NCBI Taxonomy" id="33203"/>
    <lineage>
        <taxon>Eukaryota</taxon>
        <taxon>Fungi</taxon>
        <taxon>Dikarya</taxon>
        <taxon>Ascomycota</taxon>
        <taxon>Pezizomycotina</taxon>
        <taxon>Sordariomycetes</taxon>
        <taxon>Hypocreomycetidae</taxon>
        <taxon>Hypocreales</taxon>
        <taxon>Ophiocordycipitaceae</taxon>
        <taxon>Purpureocillium</taxon>
    </lineage>
</organism>
<evidence type="ECO:0000313" key="1">
    <source>
        <dbReference type="EMBL" id="OAQ79231.1"/>
    </source>
</evidence>
<evidence type="ECO:0000313" key="2">
    <source>
        <dbReference type="EMBL" id="OAQ93012.1"/>
    </source>
</evidence>
<protein>
    <submittedName>
        <fullName evidence="1">Uncharacterized protein</fullName>
    </submittedName>
</protein>
<dbReference type="EMBL" id="LSBH01000005">
    <property type="protein sequence ID" value="OAQ79231.1"/>
    <property type="molecule type" value="Genomic_DNA"/>
</dbReference>
<dbReference type="Proteomes" id="UP000078340">
    <property type="component" value="Unassembled WGS sequence"/>
</dbReference>
<evidence type="ECO:0000313" key="3">
    <source>
        <dbReference type="Proteomes" id="UP000078240"/>
    </source>
</evidence>
<sequence length="85" mass="9308">MSGRSPGRGTTYVMISAQVSESCFARADSIAWRVCVPKARLRRTGLGCQFFCSSAIVVPERRWNFDKRFVDAIPVSGARLSHAGA</sequence>
<comment type="caution">
    <text evidence="1">The sequence shown here is derived from an EMBL/GenBank/DDBJ whole genome shotgun (WGS) entry which is preliminary data.</text>
</comment>
<accession>A0A179GPJ9</accession>
<dbReference type="EMBL" id="LSBI01000002">
    <property type="protein sequence ID" value="OAQ93012.1"/>
    <property type="molecule type" value="Genomic_DNA"/>
</dbReference>
<gene>
    <name evidence="1" type="ORF">VFPBJ_07352</name>
    <name evidence="2" type="ORF">VFPFJ_02173</name>
</gene>
<dbReference type="Proteomes" id="UP000078240">
    <property type="component" value="Unassembled WGS sequence"/>
</dbReference>
<name>A0A179GPJ9_PURLI</name>